<feature type="compositionally biased region" description="Polar residues" evidence="1">
    <location>
        <begin position="31"/>
        <end position="40"/>
    </location>
</feature>
<dbReference type="EMBL" id="JAVRRD010000002">
    <property type="protein sequence ID" value="KAK5063012.1"/>
    <property type="molecule type" value="Genomic_DNA"/>
</dbReference>
<evidence type="ECO:0000313" key="3">
    <source>
        <dbReference type="Proteomes" id="UP001358417"/>
    </source>
</evidence>
<dbReference type="GeneID" id="89973266"/>
<protein>
    <submittedName>
        <fullName evidence="2">Uncharacterized protein</fullName>
    </submittedName>
</protein>
<keyword evidence="3" id="KW-1185">Reference proteome</keyword>
<feature type="region of interest" description="Disordered" evidence="1">
    <location>
        <begin position="862"/>
        <end position="886"/>
    </location>
</feature>
<evidence type="ECO:0000313" key="2">
    <source>
        <dbReference type="EMBL" id="KAK5063012.1"/>
    </source>
</evidence>
<feature type="compositionally biased region" description="Polar residues" evidence="1">
    <location>
        <begin position="874"/>
        <end position="886"/>
    </location>
</feature>
<proteinExistence type="predicted"/>
<evidence type="ECO:0000256" key="1">
    <source>
        <dbReference type="SAM" id="MobiDB-lite"/>
    </source>
</evidence>
<feature type="region of interest" description="Disordered" evidence="1">
    <location>
        <begin position="1"/>
        <end position="49"/>
    </location>
</feature>
<gene>
    <name evidence="2" type="ORF">LTR84_005088</name>
</gene>
<dbReference type="Proteomes" id="UP001358417">
    <property type="component" value="Unassembled WGS sequence"/>
</dbReference>
<comment type="caution">
    <text evidence="2">The sequence shown here is derived from an EMBL/GenBank/DDBJ whole genome shotgun (WGS) entry which is preliminary data.</text>
</comment>
<feature type="compositionally biased region" description="Gly residues" evidence="1">
    <location>
        <begin position="834"/>
        <end position="845"/>
    </location>
</feature>
<reference evidence="2 3" key="1">
    <citation type="submission" date="2023-08" db="EMBL/GenBank/DDBJ databases">
        <title>Black Yeasts Isolated from many extreme environments.</title>
        <authorList>
            <person name="Coleine C."/>
            <person name="Stajich J.E."/>
            <person name="Selbmann L."/>
        </authorList>
    </citation>
    <scope>NUCLEOTIDE SEQUENCE [LARGE SCALE GENOMIC DNA]</scope>
    <source>
        <strain evidence="2 3">CCFEE 5792</strain>
    </source>
</reference>
<organism evidence="2 3">
    <name type="scientific">Exophiala bonariae</name>
    <dbReference type="NCBI Taxonomy" id="1690606"/>
    <lineage>
        <taxon>Eukaryota</taxon>
        <taxon>Fungi</taxon>
        <taxon>Dikarya</taxon>
        <taxon>Ascomycota</taxon>
        <taxon>Pezizomycotina</taxon>
        <taxon>Eurotiomycetes</taxon>
        <taxon>Chaetothyriomycetidae</taxon>
        <taxon>Chaetothyriales</taxon>
        <taxon>Herpotrichiellaceae</taxon>
        <taxon>Exophiala</taxon>
    </lineage>
</organism>
<dbReference type="RefSeq" id="XP_064711284.1">
    <property type="nucleotide sequence ID" value="XM_064848660.1"/>
</dbReference>
<name>A0AAV9NSQ3_9EURO</name>
<feature type="region of interest" description="Disordered" evidence="1">
    <location>
        <begin position="817"/>
        <end position="850"/>
    </location>
</feature>
<accession>A0AAV9NSQ3</accession>
<dbReference type="AlphaFoldDB" id="A0AAV9NSQ3"/>
<sequence length="886" mass="99267">MTSYIPDPTPPTIDRGSTALVTRGPGFDSGNRITEISSPDFSAGPQDIHGHQDDILDRLAGHYTPFEGYDFLVRAFEKTVRGNLRASFRDGNRLAEVIDGTITPKVGITFLAGADNPQVNQMEQISMSRLEPDQKDASWRVNTAGALLKNFEFDQSMSIICSDNTSAVVASARQRASVSGPFVESTSPSNQRALAIRNPMNQVVTIDSESVIIVNSLSGENWDLEGVLIEVDQSSLMAVIVNYRKIIQRGGANLPGGETVAVDEKKIKLLDQMIEDARRLCIRSPTLFRMATRRHIISSKNTRYGVDNGNMFQTLTTSSGIKNIISLSAAYFNSLASYNTAAQQLIRPRFLQMLVLLLSLLNDDDLHELAEFLEVTYRIRAERQHLELLVLKVLPLISINSKIFLNGLITAFEGPLVNPSPHLVDQPEIWRLFLLRLLRHDYMLPGTIEQLTDQNFSWVSKWPEDGYRDSRVFRHLQYSGRARAFNEIPPIDFHTEHNSTEVTAVFTNGCRYIVSVGDLENIIRMVPGRYALTEAVPEGRHFDLDITEVQVNEPLYRAIWEVNSILTTVKGILPARRRSGIVDRLAAILGSGGNKNSEGASLPEVKGSGRLTYHAATLNGQMLAVAYKVEGRKITRRELVRHIASDLGKMMATMDAIETAVQQASEEKKKDDRIRQTVHSLRTALGSVGQLYRSAEENKQKMENFSTKLGDEPISKVLYPIGSDETPLGIWNNYRAWYVGGDNVLYIESHRRAVRSVAWHDESVMEVTFHQQDAKYYLTPLRKLQEDERDEELKPNDQVILAGQYIIVVESNGQMFVPNSEADGRHNTNNSRSAGGGTSPEGGNGRQQIPLEKMLNWLKITGVETPRRKRRNPQQEMSQIVRSAIR</sequence>